<dbReference type="GO" id="GO:0016491">
    <property type="term" value="F:oxidoreductase activity"/>
    <property type="evidence" value="ECO:0007669"/>
    <property type="project" value="TreeGrafter"/>
</dbReference>
<protein>
    <submittedName>
        <fullName evidence="2">Quinone oxidoreductase</fullName>
    </submittedName>
</protein>
<proteinExistence type="predicted"/>
<dbReference type="EMBL" id="QZAR01000084">
    <property type="protein sequence ID" value="THW89324.1"/>
    <property type="molecule type" value="Genomic_DNA"/>
</dbReference>
<dbReference type="Gene3D" id="3.40.50.720">
    <property type="entry name" value="NAD(P)-binding Rossmann-like Domain"/>
    <property type="match status" value="1"/>
</dbReference>
<gene>
    <name evidence="2" type="ORF">D6D15_05341</name>
</gene>
<dbReference type="AlphaFoldDB" id="A0A4S9B908"/>
<dbReference type="InterPro" id="IPR051397">
    <property type="entry name" value="Zn-ADH-like_protein"/>
</dbReference>
<evidence type="ECO:0000313" key="3">
    <source>
        <dbReference type="Proteomes" id="UP000304928"/>
    </source>
</evidence>
<organism evidence="2 3">
    <name type="scientific">Aureobasidium pullulans</name>
    <name type="common">Black yeast</name>
    <name type="synonym">Pullularia pullulans</name>
    <dbReference type="NCBI Taxonomy" id="5580"/>
    <lineage>
        <taxon>Eukaryota</taxon>
        <taxon>Fungi</taxon>
        <taxon>Dikarya</taxon>
        <taxon>Ascomycota</taxon>
        <taxon>Pezizomycotina</taxon>
        <taxon>Dothideomycetes</taxon>
        <taxon>Dothideomycetidae</taxon>
        <taxon>Dothideales</taxon>
        <taxon>Saccotheciaceae</taxon>
        <taxon>Aureobasidium</taxon>
    </lineage>
</organism>
<dbReference type="PANTHER" id="PTHR43677">
    <property type="entry name" value="SHORT-CHAIN DEHYDROGENASE/REDUCTASE"/>
    <property type="match status" value="1"/>
</dbReference>
<evidence type="ECO:0000256" key="1">
    <source>
        <dbReference type="SAM" id="MobiDB-lite"/>
    </source>
</evidence>
<feature type="region of interest" description="Disordered" evidence="1">
    <location>
        <begin position="17"/>
        <end position="36"/>
    </location>
</feature>
<dbReference type="SUPFAM" id="SSF51735">
    <property type="entry name" value="NAD(P)-binding Rossmann-fold domains"/>
    <property type="match status" value="1"/>
</dbReference>
<accession>A0A4S9B908</accession>
<dbReference type="InterPro" id="IPR011032">
    <property type="entry name" value="GroES-like_sf"/>
</dbReference>
<dbReference type="Proteomes" id="UP000304928">
    <property type="component" value="Unassembled WGS sequence"/>
</dbReference>
<feature type="compositionally biased region" description="Polar residues" evidence="1">
    <location>
        <begin position="17"/>
        <end position="29"/>
    </location>
</feature>
<dbReference type="InterPro" id="IPR036291">
    <property type="entry name" value="NAD(P)-bd_dom_sf"/>
</dbReference>
<dbReference type="SUPFAM" id="SSF50129">
    <property type="entry name" value="GroES-like"/>
    <property type="match status" value="1"/>
</dbReference>
<reference evidence="2 3" key="1">
    <citation type="submission" date="2018-10" db="EMBL/GenBank/DDBJ databases">
        <title>Fifty Aureobasidium pullulans genomes reveal a recombining polyextremotolerant generalist.</title>
        <authorList>
            <person name="Gostincar C."/>
            <person name="Turk M."/>
            <person name="Zajc J."/>
            <person name="Gunde-Cimerman N."/>
        </authorList>
    </citation>
    <scope>NUCLEOTIDE SEQUENCE [LARGE SCALE GENOMIC DNA]</scope>
    <source>
        <strain evidence="2 3">EXF-10507</strain>
    </source>
</reference>
<dbReference type="Gene3D" id="3.90.180.10">
    <property type="entry name" value="Medium-chain alcohol dehydrogenases, catalytic domain"/>
    <property type="match status" value="1"/>
</dbReference>
<name>A0A4S9B908_AURPU</name>
<comment type="caution">
    <text evidence="2">The sequence shown here is derived from an EMBL/GenBank/DDBJ whole genome shotgun (WGS) entry which is preliminary data.</text>
</comment>
<dbReference type="PANTHER" id="PTHR43677:SF11">
    <property type="entry name" value="ZINC-CONTAINING ALCOHOL DEHYDROGENASE"/>
    <property type="match status" value="1"/>
</dbReference>
<sequence>MKEHIWTYSPHLKFTPPSDSNQILHQTSSIKHHSEPSISNTIEPVMHSALVTVWGEAPKYTQVPVPSPTTDEVSIKVICSGLHFVVRSLATGNHYASGELPHTPGVDGVGRRLSDNKLVYFISFPGGGFQEIINVSSRKMAELPDGVDMYQIAAYANPVLSSWMALKARTQDLPGNFAVLVMGATSASGRVAVEVARVLGAGKVIGMSRNAETLAEVGVDETIILQNDISTTDCSAAAGADVIFDYLYGPVAQHVLSTVKFTRPVQYIHIGGLAGTEMMLPGSVLRSKNLTIRGAGPGSWSREAMRPEIPKILNAFKTFKTQKVKVVPLSQIEEHWHNKDERIVFTP</sequence>
<evidence type="ECO:0000313" key="2">
    <source>
        <dbReference type="EMBL" id="THW89324.1"/>
    </source>
</evidence>